<feature type="transmembrane region" description="Helical" evidence="1">
    <location>
        <begin position="12"/>
        <end position="35"/>
    </location>
</feature>
<dbReference type="GO" id="GO:0006814">
    <property type="term" value="P:sodium ion transport"/>
    <property type="evidence" value="ECO:0007669"/>
    <property type="project" value="InterPro"/>
</dbReference>
<reference evidence="2 3" key="1">
    <citation type="journal article" date="2014" name="Genome Announc.">
        <title>Draft Genome Sequence of Fervidicella metallireducens Strain AeBT, an Iron-Reducing Thermoanaerobe from the Great Artesian Basin.</title>
        <authorList>
            <person name="Patel B.K."/>
        </authorList>
    </citation>
    <scope>NUCLEOTIDE SEQUENCE [LARGE SCALE GENOMIC DNA]</scope>
    <source>
        <strain evidence="2 3">AeB</strain>
    </source>
</reference>
<dbReference type="Proteomes" id="UP000019681">
    <property type="component" value="Unassembled WGS sequence"/>
</dbReference>
<dbReference type="AlphaFoldDB" id="A0A017RTL8"/>
<protein>
    <recommendedName>
        <fullName evidence="4">Glutaconyl-CoA decarboxylase subunit beta</fullName>
    </recommendedName>
</protein>
<keyword evidence="1" id="KW-0812">Transmembrane</keyword>
<name>A0A017RTL8_9CLOT</name>
<dbReference type="STRING" id="1403537.Q428_09995"/>
<sequence>MKKEKSIKMITIFTVICALVAFISLFSSYLLSLYLSHKLNIDTREAGSIGIIGGADGPTAIYLSGQSSSYLFTAIFALLTILGFIYLVVIKYKKNHN</sequence>
<keyword evidence="3" id="KW-1185">Reference proteome</keyword>
<gene>
    <name evidence="2" type="ORF">Q428_09995</name>
</gene>
<dbReference type="Pfam" id="PF03977">
    <property type="entry name" value="OAD_beta"/>
    <property type="match status" value="1"/>
</dbReference>
<evidence type="ECO:0000256" key="1">
    <source>
        <dbReference type="SAM" id="Phobius"/>
    </source>
</evidence>
<dbReference type="RefSeq" id="WP_035380379.1">
    <property type="nucleotide sequence ID" value="NZ_AZQP01000030.1"/>
</dbReference>
<proteinExistence type="predicted"/>
<evidence type="ECO:0000313" key="2">
    <source>
        <dbReference type="EMBL" id="EYE88068.1"/>
    </source>
</evidence>
<comment type="caution">
    <text evidence="2">The sequence shown here is derived from an EMBL/GenBank/DDBJ whole genome shotgun (WGS) entry which is preliminary data.</text>
</comment>
<keyword evidence="1" id="KW-1133">Transmembrane helix</keyword>
<evidence type="ECO:0000313" key="3">
    <source>
        <dbReference type="Proteomes" id="UP000019681"/>
    </source>
</evidence>
<dbReference type="GO" id="GO:0016829">
    <property type="term" value="F:lyase activity"/>
    <property type="evidence" value="ECO:0007669"/>
    <property type="project" value="InterPro"/>
</dbReference>
<keyword evidence="1" id="KW-0472">Membrane</keyword>
<evidence type="ECO:0008006" key="4">
    <source>
        <dbReference type="Google" id="ProtNLM"/>
    </source>
</evidence>
<organism evidence="2 3">
    <name type="scientific">Fervidicella metallireducens AeB</name>
    <dbReference type="NCBI Taxonomy" id="1403537"/>
    <lineage>
        <taxon>Bacteria</taxon>
        <taxon>Bacillati</taxon>
        <taxon>Bacillota</taxon>
        <taxon>Clostridia</taxon>
        <taxon>Eubacteriales</taxon>
        <taxon>Clostridiaceae</taxon>
        <taxon>Fervidicella</taxon>
    </lineage>
</organism>
<dbReference type="OrthoDB" id="1955172at2"/>
<feature type="transmembrane region" description="Helical" evidence="1">
    <location>
        <begin position="70"/>
        <end position="89"/>
    </location>
</feature>
<dbReference type="EMBL" id="AZQP01000030">
    <property type="protein sequence ID" value="EYE88068.1"/>
    <property type="molecule type" value="Genomic_DNA"/>
</dbReference>
<accession>A0A017RTL8</accession>
<dbReference type="InterPro" id="IPR005661">
    <property type="entry name" value="OadB_MmdB"/>
</dbReference>